<name>A0A2B7XWV0_9EURO</name>
<organism evidence="2 3">
    <name type="scientific">Helicocarpus griseus UAMH5409</name>
    <dbReference type="NCBI Taxonomy" id="1447875"/>
    <lineage>
        <taxon>Eukaryota</taxon>
        <taxon>Fungi</taxon>
        <taxon>Dikarya</taxon>
        <taxon>Ascomycota</taxon>
        <taxon>Pezizomycotina</taxon>
        <taxon>Eurotiomycetes</taxon>
        <taxon>Eurotiomycetidae</taxon>
        <taxon>Onygenales</taxon>
        <taxon>Ajellomycetaceae</taxon>
        <taxon>Helicocarpus</taxon>
    </lineage>
</organism>
<accession>A0A2B7XWV0</accession>
<sequence length="322" mass="36312">MAQWYLSVKSPRRNTSFQTKQVSHGTGTRIPEDAIETDNSIIKCVQNQRFSFSLVFISQLLLFTQAKHHNAIALKAPVTHDMSATVRAMIWLRAIVQSLRTYPCEGRHRTSPLYRQANRGEIVDDFGTRSPRLASRPGGQEHSSVSECESVPLMSSEQQLSAARLRGKNIAINIDTLTQEDVGVSVHLQNLVNLQVPQRMCSLWTTDDEDYVSAKEDNEDNELSPKFAKEIKSLKSMQDLWKSMDDADKKQMKGMLSKKARELLEDVQKDFVTQAEAEKKHPSAKFEGAIKEAAKNASPFKIAQLALEKARLDLEKEKLALE</sequence>
<reference evidence="2 3" key="1">
    <citation type="submission" date="2017-10" db="EMBL/GenBank/DDBJ databases">
        <title>Comparative genomics in systemic dimorphic fungi from Ajellomycetaceae.</title>
        <authorList>
            <person name="Munoz J.F."/>
            <person name="Mcewen J.G."/>
            <person name="Clay O.K."/>
            <person name="Cuomo C.A."/>
        </authorList>
    </citation>
    <scope>NUCLEOTIDE SEQUENCE [LARGE SCALE GENOMIC DNA]</scope>
    <source>
        <strain evidence="2 3">UAMH5409</strain>
    </source>
</reference>
<dbReference type="Proteomes" id="UP000223968">
    <property type="component" value="Unassembled WGS sequence"/>
</dbReference>
<keyword evidence="3" id="KW-1185">Reference proteome</keyword>
<dbReference type="AlphaFoldDB" id="A0A2B7XWV0"/>
<evidence type="ECO:0000256" key="1">
    <source>
        <dbReference type="SAM" id="MobiDB-lite"/>
    </source>
</evidence>
<gene>
    <name evidence="2" type="ORF">AJ79_03537</name>
</gene>
<dbReference type="EMBL" id="PDNB01000043">
    <property type="protein sequence ID" value="PGH13686.1"/>
    <property type="molecule type" value="Genomic_DNA"/>
</dbReference>
<proteinExistence type="predicted"/>
<comment type="caution">
    <text evidence="2">The sequence shown here is derived from an EMBL/GenBank/DDBJ whole genome shotgun (WGS) entry which is preliminary data.</text>
</comment>
<feature type="region of interest" description="Disordered" evidence="1">
    <location>
        <begin position="125"/>
        <end position="152"/>
    </location>
</feature>
<protein>
    <submittedName>
        <fullName evidence="2">Uncharacterized protein</fullName>
    </submittedName>
</protein>
<evidence type="ECO:0000313" key="2">
    <source>
        <dbReference type="EMBL" id="PGH13686.1"/>
    </source>
</evidence>
<evidence type="ECO:0000313" key="3">
    <source>
        <dbReference type="Proteomes" id="UP000223968"/>
    </source>
</evidence>
<feature type="compositionally biased region" description="Polar residues" evidence="1">
    <location>
        <begin position="141"/>
        <end position="152"/>
    </location>
</feature>